<evidence type="ECO:0000313" key="3">
    <source>
        <dbReference type="EMBL" id="GHH26338.1"/>
    </source>
</evidence>
<dbReference type="InterPro" id="IPR038076">
    <property type="entry name" value="MgtE_N_sf"/>
</dbReference>
<dbReference type="CDD" id="cd04606">
    <property type="entry name" value="CBS_pair_Mg_transporter"/>
    <property type="match status" value="1"/>
</dbReference>
<evidence type="ECO:0000259" key="2">
    <source>
        <dbReference type="PROSITE" id="PS51371"/>
    </source>
</evidence>
<dbReference type="Pfam" id="PF05239">
    <property type="entry name" value="PRC"/>
    <property type="match status" value="1"/>
</dbReference>
<dbReference type="PANTHER" id="PTHR43773">
    <property type="entry name" value="MAGNESIUM TRANSPORTER MGTE"/>
    <property type="match status" value="1"/>
</dbReference>
<dbReference type="Gene3D" id="3.10.580.10">
    <property type="entry name" value="CBS-domain"/>
    <property type="match status" value="1"/>
</dbReference>
<dbReference type="PANTHER" id="PTHR43773:SF1">
    <property type="entry name" value="MAGNESIUM TRANSPORTER MGTE"/>
    <property type="match status" value="1"/>
</dbReference>
<dbReference type="Gene3D" id="1.25.60.10">
    <property type="entry name" value="MgtE N-terminal domain-like"/>
    <property type="match status" value="1"/>
</dbReference>
<dbReference type="InterPro" id="IPR006668">
    <property type="entry name" value="Mg_transptr_MgtE_intracell_dom"/>
</dbReference>
<keyword evidence="4" id="KW-1185">Reference proteome</keyword>
<dbReference type="Proteomes" id="UP000652430">
    <property type="component" value="Unassembled WGS sequence"/>
</dbReference>
<evidence type="ECO:0000313" key="4">
    <source>
        <dbReference type="Proteomes" id="UP000652430"/>
    </source>
</evidence>
<organism evidence="3 4">
    <name type="scientific">Sphingomonas glacialis</name>
    <dbReference type="NCBI Taxonomy" id="658225"/>
    <lineage>
        <taxon>Bacteria</taxon>
        <taxon>Pseudomonadati</taxon>
        <taxon>Pseudomonadota</taxon>
        <taxon>Alphaproteobacteria</taxon>
        <taxon>Sphingomonadales</taxon>
        <taxon>Sphingomonadaceae</taxon>
        <taxon>Sphingomonas</taxon>
    </lineage>
</organism>
<dbReference type="InterPro" id="IPR011033">
    <property type="entry name" value="PRC_barrel-like_sf"/>
</dbReference>
<proteinExistence type="predicted"/>
<feature type="domain" description="CBS" evidence="2">
    <location>
        <begin position="355"/>
        <end position="413"/>
    </location>
</feature>
<dbReference type="InterPro" id="IPR027275">
    <property type="entry name" value="PRC-brl_dom"/>
</dbReference>
<sequence>MSDSPDPSGANEALSLSSLLKHAVIDGAGQTLGKLSDVVIRPRDHDYPLLLGLVIGLGGGGYFVPMSDVVSIDPQSVRLRTAKVDLRPFELRDGELLLKANILGHRLIDVARSAFVKAYDVRLALAPDGWRVTGLDVHKGRWFHLGRHDEHPARDWHSFLLLMGDQRASGLRSAANRITRLKPAQIADIIERASSREENILLAHVHEDPELEADVFEELADDKQAKLLHARSNEDVAALLSRMRADDAADAVMDISQERRKPVLDLLPDGQRTKVLTLLGYHEATAGGLMGPDFLALSEDKTIGDALQAVRLASTHQPEALVMIHSLRSDGTLTGTLTLVRALQLPPETLLRDAADRNLVMASPGDDIITVTTRMADFNLLSLPVVDAEKRMLGIVTVDDALEAAIPRDWLRRRS</sequence>
<dbReference type="Pfam" id="PF03448">
    <property type="entry name" value="MgtE_N"/>
    <property type="match status" value="1"/>
</dbReference>
<dbReference type="SMART" id="SM00924">
    <property type="entry name" value="MgtE_N"/>
    <property type="match status" value="1"/>
</dbReference>
<dbReference type="InterPro" id="IPR000644">
    <property type="entry name" value="CBS_dom"/>
</dbReference>
<dbReference type="InterPro" id="IPR046342">
    <property type="entry name" value="CBS_dom_sf"/>
</dbReference>
<dbReference type="RefSeq" id="WP_189677833.1">
    <property type="nucleotide sequence ID" value="NZ_BNAQ01000014.1"/>
</dbReference>
<gene>
    <name evidence="3" type="ORF">GCM10008023_40780</name>
</gene>
<dbReference type="SUPFAM" id="SSF50346">
    <property type="entry name" value="PRC-barrel domain"/>
    <property type="match status" value="1"/>
</dbReference>
<comment type="caution">
    <text evidence="3">The sequence shown here is derived from an EMBL/GenBank/DDBJ whole genome shotgun (WGS) entry which is preliminary data.</text>
</comment>
<keyword evidence="1" id="KW-0129">CBS domain</keyword>
<evidence type="ECO:0000256" key="1">
    <source>
        <dbReference type="PROSITE-ProRule" id="PRU00703"/>
    </source>
</evidence>
<dbReference type="Pfam" id="PF00571">
    <property type="entry name" value="CBS"/>
    <property type="match status" value="1"/>
</dbReference>
<reference evidence="4" key="1">
    <citation type="journal article" date="2019" name="Int. J. Syst. Evol. Microbiol.">
        <title>The Global Catalogue of Microorganisms (GCM) 10K type strain sequencing project: providing services to taxonomists for standard genome sequencing and annotation.</title>
        <authorList>
            <consortium name="The Broad Institute Genomics Platform"/>
            <consortium name="The Broad Institute Genome Sequencing Center for Infectious Disease"/>
            <person name="Wu L."/>
            <person name="Ma J."/>
        </authorList>
    </citation>
    <scope>NUCLEOTIDE SEQUENCE [LARGE SCALE GENOMIC DNA]</scope>
    <source>
        <strain evidence="4">CGMCC 1.8957</strain>
    </source>
</reference>
<accession>A0ABQ3M0T4</accession>
<dbReference type="SMART" id="SM00116">
    <property type="entry name" value="CBS"/>
    <property type="match status" value="1"/>
</dbReference>
<dbReference type="SUPFAM" id="SSF158791">
    <property type="entry name" value="MgtE N-terminal domain-like"/>
    <property type="match status" value="1"/>
</dbReference>
<name>A0ABQ3M0T4_9SPHN</name>
<dbReference type="InterPro" id="IPR006669">
    <property type="entry name" value="MgtE_transporter"/>
</dbReference>
<dbReference type="EMBL" id="BNAQ01000014">
    <property type="protein sequence ID" value="GHH26338.1"/>
    <property type="molecule type" value="Genomic_DNA"/>
</dbReference>
<dbReference type="PROSITE" id="PS51371">
    <property type="entry name" value="CBS"/>
    <property type="match status" value="1"/>
</dbReference>
<protein>
    <recommendedName>
        <fullName evidence="2">CBS domain-containing protein</fullName>
    </recommendedName>
</protein>
<dbReference type="SUPFAM" id="SSF54631">
    <property type="entry name" value="CBS-domain pair"/>
    <property type="match status" value="1"/>
</dbReference>